<evidence type="ECO:0000256" key="1">
    <source>
        <dbReference type="ARBA" id="ARBA00023157"/>
    </source>
</evidence>
<feature type="non-terminal residue" evidence="4">
    <location>
        <position position="1"/>
    </location>
</feature>
<dbReference type="Gene3D" id="1.10.2000.10">
    <property type="entry name" value="Frizzled cysteine-rich domain"/>
    <property type="match status" value="1"/>
</dbReference>
<dbReference type="SUPFAM" id="SSF63501">
    <property type="entry name" value="Frizzled cysteine-rich domain"/>
    <property type="match status" value="1"/>
</dbReference>
<feature type="domain" description="FZ" evidence="3">
    <location>
        <begin position="47"/>
        <end position="131"/>
    </location>
</feature>
<dbReference type="Proteomes" id="UP000678393">
    <property type="component" value="Unassembled WGS sequence"/>
</dbReference>
<reference evidence="4" key="1">
    <citation type="submission" date="2021-04" db="EMBL/GenBank/DDBJ databases">
        <authorList>
            <consortium name="Molecular Ecology Group"/>
        </authorList>
    </citation>
    <scope>NUCLEOTIDE SEQUENCE</scope>
</reference>
<dbReference type="InterPro" id="IPR020067">
    <property type="entry name" value="Frizzled_dom"/>
</dbReference>
<proteinExistence type="predicted"/>
<comment type="caution">
    <text evidence="2">Lacks conserved residue(s) required for the propagation of feature annotation.</text>
</comment>
<keyword evidence="5" id="KW-1185">Reference proteome</keyword>
<evidence type="ECO:0000259" key="3">
    <source>
        <dbReference type="PROSITE" id="PS50038"/>
    </source>
</evidence>
<sequence length="131" mass="14970">LRDYKLSFPFQKFNNFVEQSLANGCTNDLTFFCAYTFRGCNKENMLDAIGPCFETCIDQCFDQPYSYCANEGLTKIETSMPEDDIKFFEKFALPTIKSGCSNVAKFFYCGVVFPLCDENSGPKYPCKKYCV</sequence>
<accession>A0A8S3ZC61</accession>
<keyword evidence="1" id="KW-1015">Disulfide bond</keyword>
<comment type="caution">
    <text evidence="4">The sequence shown here is derived from an EMBL/GenBank/DDBJ whole genome shotgun (WGS) entry which is preliminary data.</text>
</comment>
<protein>
    <recommendedName>
        <fullName evidence="3">FZ domain-containing protein</fullName>
    </recommendedName>
</protein>
<dbReference type="InterPro" id="IPR036790">
    <property type="entry name" value="Frizzled_dom_sf"/>
</dbReference>
<dbReference type="EMBL" id="CAJHNH020002591">
    <property type="protein sequence ID" value="CAG5127167.1"/>
    <property type="molecule type" value="Genomic_DNA"/>
</dbReference>
<name>A0A8S3ZC61_9EUPU</name>
<dbReference type="AlphaFoldDB" id="A0A8S3ZC61"/>
<evidence type="ECO:0000313" key="5">
    <source>
        <dbReference type="Proteomes" id="UP000678393"/>
    </source>
</evidence>
<feature type="non-terminal residue" evidence="4">
    <location>
        <position position="131"/>
    </location>
</feature>
<organism evidence="4 5">
    <name type="scientific">Candidula unifasciata</name>
    <dbReference type="NCBI Taxonomy" id="100452"/>
    <lineage>
        <taxon>Eukaryota</taxon>
        <taxon>Metazoa</taxon>
        <taxon>Spiralia</taxon>
        <taxon>Lophotrochozoa</taxon>
        <taxon>Mollusca</taxon>
        <taxon>Gastropoda</taxon>
        <taxon>Heterobranchia</taxon>
        <taxon>Euthyneura</taxon>
        <taxon>Panpulmonata</taxon>
        <taxon>Eupulmonata</taxon>
        <taxon>Stylommatophora</taxon>
        <taxon>Helicina</taxon>
        <taxon>Helicoidea</taxon>
        <taxon>Geomitridae</taxon>
        <taxon>Candidula</taxon>
    </lineage>
</organism>
<evidence type="ECO:0000256" key="2">
    <source>
        <dbReference type="PROSITE-ProRule" id="PRU00090"/>
    </source>
</evidence>
<evidence type="ECO:0000313" key="4">
    <source>
        <dbReference type="EMBL" id="CAG5127167.1"/>
    </source>
</evidence>
<gene>
    <name evidence="4" type="ORF">CUNI_LOCUS12725</name>
</gene>
<dbReference type="PROSITE" id="PS50038">
    <property type="entry name" value="FZ"/>
    <property type="match status" value="1"/>
</dbReference>